<evidence type="ECO:0000256" key="1">
    <source>
        <dbReference type="ARBA" id="ARBA00006249"/>
    </source>
</evidence>
<evidence type="ECO:0000256" key="5">
    <source>
        <dbReference type="ARBA" id="ARBA00022801"/>
    </source>
</evidence>
<feature type="signal peptide" evidence="8">
    <location>
        <begin position="1"/>
        <end position="29"/>
    </location>
</feature>
<dbReference type="EMBL" id="UGSK01000002">
    <property type="protein sequence ID" value="SUC82758.1"/>
    <property type="molecule type" value="Genomic_DNA"/>
</dbReference>
<dbReference type="InterPro" id="IPR011118">
    <property type="entry name" value="Tannase/feruloyl_esterase"/>
</dbReference>
<dbReference type="SUPFAM" id="SSF53474">
    <property type="entry name" value="alpha/beta-Hydrolases"/>
    <property type="match status" value="1"/>
</dbReference>
<evidence type="ECO:0000313" key="9">
    <source>
        <dbReference type="EMBL" id="SUC82758.1"/>
    </source>
</evidence>
<evidence type="ECO:0000256" key="6">
    <source>
        <dbReference type="ARBA" id="ARBA00022837"/>
    </source>
</evidence>
<dbReference type="PANTHER" id="PTHR33938">
    <property type="entry name" value="FERULOYL ESTERASE B-RELATED"/>
    <property type="match status" value="1"/>
</dbReference>
<reference evidence="9 10" key="1">
    <citation type="submission" date="2018-06" db="EMBL/GenBank/DDBJ databases">
        <authorList>
            <consortium name="Pathogen Informatics"/>
            <person name="Doyle S."/>
        </authorList>
    </citation>
    <scope>NUCLEOTIDE SEQUENCE [LARGE SCALE GENOMIC DNA]</scope>
    <source>
        <strain evidence="9 10">NCTC13350</strain>
    </source>
</reference>
<feature type="chain" id="PRO_5016878712" evidence="8">
    <location>
        <begin position="30"/>
        <end position="551"/>
    </location>
</feature>
<keyword evidence="2" id="KW-0719">Serine esterase</keyword>
<accession>A0A379HJN2</accession>
<dbReference type="GO" id="GO:0046872">
    <property type="term" value="F:metal ion binding"/>
    <property type="evidence" value="ECO:0007669"/>
    <property type="project" value="UniProtKB-KW"/>
</dbReference>
<keyword evidence="5" id="KW-0378">Hydrolase</keyword>
<evidence type="ECO:0000256" key="8">
    <source>
        <dbReference type="SAM" id="SignalP"/>
    </source>
</evidence>
<keyword evidence="6" id="KW-0106">Calcium</keyword>
<sequence length="551" mass="59560">MPKAIATWGYSGSLTVLAALLLSTGISRAEDASPAFIEACRSVNQTGVPEGQVTQAQFNREEVVAGSTVPAHCLIRGVMRERKGTDGRSYALNFELRLPVNWNQRFFFNGGGGVDGRLPSATGTYSFGGHATTPLQDGYAVVTHDGGHVADYTNLQSNTTFLFGGEHQARLMYGHEHIPLVAAAARQLISAVYSEEPKFSYFVGCSNGGRQALMAAQRYPDLFDGIIANAPGFRLAQASIDGGIFRTQLAASVAPRLEDGSPDWKNTLTPEEEGIVKSRILAACDALDGAEDGMVSNWQQCTPDPMDWVCSGSSTDCLSPEKATYVKTFTEGAKTAGGKQVYSRWHYDPGMVGEMGSPSPFARWIFAGESSHVYTTPPTITSDIAGYALHASLDEEFAKLFATTADFPVSGAEFTNAESPDLDAFKAAGSKLFIMNGTADWAFSFHDVVAYREAVAERYGEAETDAFMKIFAVPGMGHCRGGAYGTDRMDFMTPLVEWVEKGRETTEVMSEARAEAKVSWPGRTRPICAYPRQAFYKGEGDIEDGANFVCR</sequence>
<evidence type="ECO:0000256" key="7">
    <source>
        <dbReference type="ARBA" id="ARBA00023157"/>
    </source>
</evidence>
<keyword evidence="4 8" id="KW-0732">Signal</keyword>
<evidence type="ECO:0000313" key="10">
    <source>
        <dbReference type="Proteomes" id="UP000255000"/>
    </source>
</evidence>
<keyword evidence="3" id="KW-0479">Metal-binding</keyword>
<name>A0A379HJN2_9HYPH</name>
<dbReference type="InterPro" id="IPR029058">
    <property type="entry name" value="AB_hydrolase_fold"/>
</dbReference>
<keyword evidence="7" id="KW-1015">Disulfide bond</keyword>
<evidence type="ECO:0000256" key="3">
    <source>
        <dbReference type="ARBA" id="ARBA00022723"/>
    </source>
</evidence>
<dbReference type="Pfam" id="PF07519">
    <property type="entry name" value="Tannase"/>
    <property type="match status" value="1"/>
</dbReference>
<dbReference type="AlphaFoldDB" id="A0A379HJN2"/>
<dbReference type="RefSeq" id="WP_019965471.1">
    <property type="nucleotide sequence ID" value="NZ_UGSK01000002.1"/>
</dbReference>
<dbReference type="Proteomes" id="UP000255000">
    <property type="component" value="Unassembled WGS sequence"/>
</dbReference>
<comment type="similarity">
    <text evidence="1">Belongs to the tannase family.</text>
</comment>
<organism evidence="9 10">
    <name type="scientific">Pannonibacter phragmitetus</name>
    <dbReference type="NCBI Taxonomy" id="121719"/>
    <lineage>
        <taxon>Bacteria</taxon>
        <taxon>Pseudomonadati</taxon>
        <taxon>Pseudomonadota</taxon>
        <taxon>Alphaproteobacteria</taxon>
        <taxon>Hyphomicrobiales</taxon>
        <taxon>Stappiaceae</taxon>
        <taxon>Pannonibacter</taxon>
    </lineage>
</organism>
<dbReference type="OrthoDB" id="7197884at2"/>
<evidence type="ECO:0000256" key="2">
    <source>
        <dbReference type="ARBA" id="ARBA00022487"/>
    </source>
</evidence>
<dbReference type="Gene3D" id="3.40.50.1820">
    <property type="entry name" value="alpha/beta hydrolase"/>
    <property type="match status" value="1"/>
</dbReference>
<gene>
    <name evidence="9" type="ORF">NCTC13350_04251</name>
</gene>
<dbReference type="GO" id="GO:0052689">
    <property type="term" value="F:carboxylic ester hydrolase activity"/>
    <property type="evidence" value="ECO:0007669"/>
    <property type="project" value="UniProtKB-KW"/>
</dbReference>
<proteinExistence type="inferred from homology"/>
<protein>
    <submittedName>
        <fullName evidence="9">Tannase and feruloyl esterase</fullName>
    </submittedName>
</protein>
<dbReference type="PANTHER" id="PTHR33938:SF15">
    <property type="entry name" value="FERULOYL ESTERASE B-RELATED"/>
    <property type="match status" value="1"/>
</dbReference>
<evidence type="ECO:0000256" key="4">
    <source>
        <dbReference type="ARBA" id="ARBA00022729"/>
    </source>
</evidence>